<dbReference type="InterPro" id="IPR007560">
    <property type="entry name" value="Restrct_endonuc_IV_Mrr"/>
</dbReference>
<keyword evidence="2" id="KW-0540">Nuclease</keyword>
<dbReference type="EMBL" id="JADIKL010000002">
    <property type="protein sequence ID" value="MFK2929739.1"/>
    <property type="molecule type" value="Genomic_DNA"/>
</dbReference>
<sequence>MFDVFTEEVEVLIKDGVANLYWYKGDLHKAWLRSGITAALRDEILRLRDAAGKDLTKRLQMDALYERLRTGQYERRLEVSRNFVRILTEHKTFAPQDPKHRIEVAERCALKLRELVRQQEKDREYRDTIRTRAAKASRETYESRLGELRNKFANAIDLPPQERGYALEELFSELMRISGIPVEAPFRIEGEQLDGAIKYDGHYYLIELKWTNARTDPKEIAHFYYKVEGKLGARGIFLSMSGFTDGAINSLPNGKDLKILLLDGNHLANVIHGLYRMPELLEHAIGQASMKGNIYCPHSLQG</sequence>
<dbReference type="Pfam" id="PF04471">
    <property type="entry name" value="Mrr_cat"/>
    <property type="match status" value="1"/>
</dbReference>
<feature type="domain" description="Restriction endonuclease type IV Mrr" evidence="1">
    <location>
        <begin position="164"/>
        <end position="270"/>
    </location>
</feature>
<name>A0ABW8KC81_9GAMM</name>
<keyword evidence="2" id="KW-0255">Endonuclease</keyword>
<dbReference type="InterPro" id="IPR011856">
    <property type="entry name" value="tRNA_endonuc-like_dom_sf"/>
</dbReference>
<accession>A0ABW8KC81</accession>
<keyword evidence="3" id="KW-1185">Reference proteome</keyword>
<organism evidence="2 3">
    <name type="scientific">Dyella agri</name>
    <dbReference type="NCBI Taxonomy" id="1926869"/>
    <lineage>
        <taxon>Bacteria</taxon>
        <taxon>Pseudomonadati</taxon>
        <taxon>Pseudomonadota</taxon>
        <taxon>Gammaproteobacteria</taxon>
        <taxon>Lysobacterales</taxon>
        <taxon>Rhodanobacteraceae</taxon>
        <taxon>Dyella</taxon>
    </lineage>
</organism>
<dbReference type="GO" id="GO:0004519">
    <property type="term" value="F:endonuclease activity"/>
    <property type="evidence" value="ECO:0007669"/>
    <property type="project" value="UniProtKB-KW"/>
</dbReference>
<dbReference type="SUPFAM" id="SSF52980">
    <property type="entry name" value="Restriction endonuclease-like"/>
    <property type="match status" value="1"/>
</dbReference>
<evidence type="ECO:0000313" key="3">
    <source>
        <dbReference type="Proteomes" id="UP001620397"/>
    </source>
</evidence>
<proteinExistence type="predicted"/>
<dbReference type="RefSeq" id="WP_404536163.1">
    <property type="nucleotide sequence ID" value="NZ_JADIKL010000002.1"/>
</dbReference>
<dbReference type="Gene3D" id="3.40.1350.10">
    <property type="match status" value="1"/>
</dbReference>
<dbReference type="Proteomes" id="UP001620397">
    <property type="component" value="Unassembled WGS sequence"/>
</dbReference>
<dbReference type="InterPro" id="IPR011335">
    <property type="entry name" value="Restrct_endonuc-II-like"/>
</dbReference>
<comment type="caution">
    <text evidence="2">The sequence shown here is derived from an EMBL/GenBank/DDBJ whole genome shotgun (WGS) entry which is preliminary data.</text>
</comment>
<keyword evidence="2" id="KW-0378">Hydrolase</keyword>
<protein>
    <submittedName>
        <fullName evidence="2">Restriction endonuclease</fullName>
    </submittedName>
</protein>
<gene>
    <name evidence="2" type="ORF">ISP14_02930</name>
</gene>
<evidence type="ECO:0000313" key="2">
    <source>
        <dbReference type="EMBL" id="MFK2929739.1"/>
    </source>
</evidence>
<reference evidence="2 3" key="1">
    <citation type="submission" date="2020-10" db="EMBL/GenBank/DDBJ databases">
        <title>Phylogeny of dyella-like bacteria.</title>
        <authorList>
            <person name="Fu J."/>
        </authorList>
    </citation>
    <scope>NUCLEOTIDE SEQUENCE [LARGE SCALE GENOMIC DNA]</scope>
    <source>
        <strain evidence="2 3">DKC-1</strain>
    </source>
</reference>
<evidence type="ECO:0000259" key="1">
    <source>
        <dbReference type="Pfam" id="PF04471"/>
    </source>
</evidence>